<gene>
    <name evidence="1" type="ORF">HELGO_WM46034</name>
</gene>
<dbReference type="InterPro" id="IPR027417">
    <property type="entry name" value="P-loop_NTPase"/>
</dbReference>
<protein>
    <recommendedName>
        <fullName evidence="2">Excinuclease ABC subunit A</fullName>
    </recommendedName>
</protein>
<sequence length="39" mass="4261">MDLGRDGGIKGGELLYQGTPEGLTKVEKSYTGEYLKDKL</sequence>
<name>A0A6S6TZ44_9BACT</name>
<dbReference type="AlphaFoldDB" id="A0A6S6TZ44"/>
<reference evidence="1" key="1">
    <citation type="submission" date="2020-01" db="EMBL/GenBank/DDBJ databases">
        <authorList>
            <person name="Meier V. D."/>
            <person name="Meier V D."/>
        </authorList>
    </citation>
    <scope>NUCLEOTIDE SEQUENCE</scope>
    <source>
        <strain evidence="1">HLG_WM_MAG_10</strain>
    </source>
</reference>
<evidence type="ECO:0000313" key="1">
    <source>
        <dbReference type="EMBL" id="CAA6822090.1"/>
    </source>
</evidence>
<proteinExistence type="predicted"/>
<dbReference type="Gene3D" id="3.40.50.300">
    <property type="entry name" value="P-loop containing nucleotide triphosphate hydrolases"/>
    <property type="match status" value="1"/>
</dbReference>
<accession>A0A6S6TZ44</accession>
<dbReference type="EMBL" id="CACVAQ010000309">
    <property type="protein sequence ID" value="CAA6822090.1"/>
    <property type="molecule type" value="Genomic_DNA"/>
</dbReference>
<evidence type="ECO:0008006" key="2">
    <source>
        <dbReference type="Google" id="ProtNLM"/>
    </source>
</evidence>
<organism evidence="1">
    <name type="scientific">uncultured Aureispira sp</name>
    <dbReference type="NCBI Taxonomy" id="1331704"/>
    <lineage>
        <taxon>Bacteria</taxon>
        <taxon>Pseudomonadati</taxon>
        <taxon>Bacteroidota</taxon>
        <taxon>Saprospiria</taxon>
        <taxon>Saprospirales</taxon>
        <taxon>Saprospiraceae</taxon>
        <taxon>Aureispira</taxon>
        <taxon>environmental samples</taxon>
    </lineage>
</organism>